<sequence length="97" mass="10348">PKVVAGTLAARIGRRDADTYKKEGDFFFYFGRLAQLGEHLPYKQGVTGSIPVSSIGEGQDMHAASGNPADLAQLVEHRSCKAGVEGSNPLVGMIMRT</sequence>
<accession>A0A3F3HE83</accession>
<organism evidence="1">
    <name type="scientific">Fructobacillus tropaeoli</name>
    <dbReference type="NCBI Taxonomy" id="709323"/>
    <lineage>
        <taxon>Bacteria</taxon>
        <taxon>Bacillati</taxon>
        <taxon>Bacillota</taxon>
        <taxon>Bacilli</taxon>
        <taxon>Lactobacillales</taxon>
        <taxon>Lactobacillaceae</taxon>
        <taxon>Fructobacillus</taxon>
    </lineage>
</organism>
<feature type="non-terminal residue" evidence="1">
    <location>
        <position position="1"/>
    </location>
</feature>
<evidence type="ECO:0000313" key="1">
    <source>
        <dbReference type="EMBL" id="GAP05080.1"/>
    </source>
</evidence>
<proteinExistence type="predicted"/>
<dbReference type="Proteomes" id="UP000064514">
    <property type="component" value="Unassembled WGS sequence"/>
</dbReference>
<dbReference type="AntiFam" id="ANF00010">
    <property type="entry name" value="tRNA translation"/>
</dbReference>
<name>A0A3F3HE83_9LACO</name>
<dbReference type="AlphaFoldDB" id="A0A3F3HE83"/>
<gene>
    <name evidence="1" type="ORF">FTRO_0420010</name>
</gene>
<reference evidence="1" key="1">
    <citation type="journal article" date="2015" name="BMC Genomics">
        <title>Comparative genomics of Fructobacillus spp. and Leuconostoc spp. reveals niche-specific evolution of Fructobacillus spp.</title>
        <authorList>
            <person name="Endo A."/>
            <person name="Tanizawa Y."/>
            <person name="Tanaka N."/>
            <person name="Maeno S."/>
            <person name="Kumar H."/>
            <person name="Shiwa Y."/>
            <person name="Okada S."/>
            <person name="Yoshikawa H."/>
            <person name="Dicks L."/>
            <person name="Nakagawa J."/>
            <person name="Arita M."/>
        </authorList>
    </citation>
    <scope>NUCLEOTIDE SEQUENCE [LARGE SCALE GENOMIC DNA]</scope>
    <source>
        <strain evidence="1">F214-1</strain>
    </source>
</reference>
<dbReference type="EMBL" id="DF968119">
    <property type="protein sequence ID" value="GAP05080.1"/>
    <property type="molecule type" value="Genomic_DNA"/>
</dbReference>
<protein>
    <submittedName>
        <fullName evidence="1">Uncharacterized protein</fullName>
    </submittedName>
</protein>